<organism evidence="1 2">
    <name type="scientific">Qipengyuania pacifica</name>
    <dbReference type="NCBI Taxonomy" id="2860199"/>
    <lineage>
        <taxon>Bacteria</taxon>
        <taxon>Pseudomonadati</taxon>
        <taxon>Pseudomonadota</taxon>
        <taxon>Alphaproteobacteria</taxon>
        <taxon>Sphingomonadales</taxon>
        <taxon>Erythrobacteraceae</taxon>
        <taxon>Qipengyuania</taxon>
    </lineage>
</organism>
<name>A0ABS7JHP5_9SPHN</name>
<evidence type="ECO:0000313" key="2">
    <source>
        <dbReference type="Proteomes" id="UP000776651"/>
    </source>
</evidence>
<proteinExistence type="predicted"/>
<dbReference type="Proteomes" id="UP000776651">
    <property type="component" value="Unassembled WGS sequence"/>
</dbReference>
<accession>A0ABS7JHP5</accession>
<protein>
    <submittedName>
        <fullName evidence="1">Uncharacterized protein</fullName>
    </submittedName>
</protein>
<sequence>MKQTSKSAHNDIECLAENIAACLAEADRLGLDKVAIDLDLALQKVRRSSNWIHH</sequence>
<gene>
    <name evidence="1" type="ORF">K3177_13540</name>
</gene>
<dbReference type="EMBL" id="JAIGNQ010000004">
    <property type="protein sequence ID" value="MBX7489540.1"/>
    <property type="molecule type" value="Genomic_DNA"/>
</dbReference>
<keyword evidence="2" id="KW-1185">Reference proteome</keyword>
<dbReference type="RefSeq" id="WP_221598672.1">
    <property type="nucleotide sequence ID" value="NZ_JAIGNQ010000004.1"/>
</dbReference>
<reference evidence="1 2" key="1">
    <citation type="submission" date="2021-08" db="EMBL/GenBank/DDBJ databases">
        <title>Comparative Genomics Analysis of the Genus Qipengyuania Reveals Extensive Genetic Diversity and Metabolic Versatility, Including the Description of Fifteen Novel Species.</title>
        <authorList>
            <person name="Liu Y."/>
        </authorList>
    </citation>
    <scope>NUCLEOTIDE SEQUENCE [LARGE SCALE GENOMIC DNA]</scope>
    <source>
        <strain evidence="1 2">GH25</strain>
    </source>
</reference>
<comment type="caution">
    <text evidence="1">The sequence shown here is derived from an EMBL/GenBank/DDBJ whole genome shotgun (WGS) entry which is preliminary data.</text>
</comment>
<evidence type="ECO:0000313" key="1">
    <source>
        <dbReference type="EMBL" id="MBX7489540.1"/>
    </source>
</evidence>